<reference evidence="3" key="1">
    <citation type="submission" date="2021-07" db="EMBL/GenBank/DDBJ databases">
        <title>Complete genome sequencing of a Clostridium isolate.</title>
        <authorList>
            <person name="Ueki A."/>
            <person name="Tonouchi A."/>
        </authorList>
    </citation>
    <scope>NUCLEOTIDE SEQUENCE [LARGE SCALE GENOMIC DNA]</scope>
    <source>
        <strain evidence="3">C5S11</strain>
    </source>
</reference>
<evidence type="ECO:0000313" key="3">
    <source>
        <dbReference type="Proteomes" id="UP000824633"/>
    </source>
</evidence>
<dbReference type="SUPFAM" id="SSF159894">
    <property type="entry name" value="YgaC/TfoX-N like"/>
    <property type="match status" value="1"/>
</dbReference>
<evidence type="ECO:0000313" key="2">
    <source>
        <dbReference type="EMBL" id="BCZ47725.1"/>
    </source>
</evidence>
<gene>
    <name evidence="2" type="ORF">psyc5s11_37920</name>
</gene>
<dbReference type="InterPro" id="IPR007076">
    <property type="entry name" value="TfoX_N"/>
</dbReference>
<sequence length="111" mass="12600">MASTVEFVEYVCDQASGAGSISYKKMFGEYGIYCNEKIIGLICNNQFFVKKTKIGETLLSSPEEAPPYTNAKPQFVIDFLEERDFLSNFIEKTCEELPMPKPKKAKKPKLK</sequence>
<protein>
    <submittedName>
        <fullName evidence="2">Competence protein TfoX</fullName>
    </submittedName>
</protein>
<dbReference type="Proteomes" id="UP000824633">
    <property type="component" value="Chromosome"/>
</dbReference>
<feature type="domain" description="TfoX N-terminal" evidence="1">
    <location>
        <begin position="14"/>
        <end position="73"/>
    </location>
</feature>
<evidence type="ECO:0000259" key="1">
    <source>
        <dbReference type="Pfam" id="PF04993"/>
    </source>
</evidence>
<organism evidence="2 3">
    <name type="scientific">Clostridium gelidum</name>
    <dbReference type="NCBI Taxonomy" id="704125"/>
    <lineage>
        <taxon>Bacteria</taxon>
        <taxon>Bacillati</taxon>
        <taxon>Bacillota</taxon>
        <taxon>Clostridia</taxon>
        <taxon>Eubacteriales</taxon>
        <taxon>Clostridiaceae</taxon>
        <taxon>Clostridium</taxon>
    </lineage>
</organism>
<accession>A0ABN6J050</accession>
<dbReference type="EMBL" id="AP024849">
    <property type="protein sequence ID" value="BCZ47725.1"/>
    <property type="molecule type" value="Genomic_DNA"/>
</dbReference>
<dbReference type="Gene3D" id="3.30.1460.30">
    <property type="entry name" value="YgaC/TfoX-N like chaperone"/>
    <property type="match status" value="1"/>
</dbReference>
<proteinExistence type="predicted"/>
<keyword evidence="3" id="KW-1185">Reference proteome</keyword>
<dbReference type="Pfam" id="PF04993">
    <property type="entry name" value="TfoX_N"/>
    <property type="match status" value="1"/>
</dbReference>
<name>A0ABN6J050_9CLOT</name>
<dbReference type="RefSeq" id="WP_224034049.1">
    <property type="nucleotide sequence ID" value="NZ_AP024849.1"/>
</dbReference>